<feature type="non-terminal residue" evidence="4">
    <location>
        <position position="184"/>
    </location>
</feature>
<comment type="caution">
    <text evidence="4">The sequence shown here is derived from an EMBL/GenBank/DDBJ whole genome shotgun (WGS) entry which is preliminary data.</text>
</comment>
<sequence length="184" mass="20211">MEHVIHGTLAFLEERCHLVVSRSYSVEPFPLKGSLGMLQQRLGGAPEPPEPQFDHHSQGEELPRAAGAEGRTCSSDQSKGHLIEELASTELPEEPSAPVYELVTLRGAEDEPLRIELSIQLPQVSSAAECDLSISKDDIIIEVPEKYKLHLDLPELVDEETTTAVFNKAKRVLFISAPVAKPDP</sequence>
<evidence type="ECO:0000313" key="4">
    <source>
        <dbReference type="EMBL" id="NXK87162.1"/>
    </source>
</evidence>
<dbReference type="GO" id="GO:0005737">
    <property type="term" value="C:cytoplasm"/>
    <property type="evidence" value="ECO:0007669"/>
    <property type="project" value="TreeGrafter"/>
</dbReference>
<dbReference type="GO" id="GO:0006364">
    <property type="term" value="P:rRNA processing"/>
    <property type="evidence" value="ECO:0007669"/>
    <property type="project" value="TreeGrafter"/>
</dbReference>
<gene>
    <name evidence="4" type="primary">Pih1d2</name>
    <name evidence="4" type="ORF">FORRUF_R14962</name>
</gene>
<dbReference type="GO" id="GO:0097255">
    <property type="term" value="C:R2TP complex"/>
    <property type="evidence" value="ECO:0007669"/>
    <property type="project" value="TreeGrafter"/>
</dbReference>
<dbReference type="Pfam" id="PF18201">
    <property type="entry name" value="PIH1_CS"/>
    <property type="match status" value="1"/>
</dbReference>
<organism evidence="4 5">
    <name type="scientific">Formicarius rufipectus</name>
    <dbReference type="NCBI Taxonomy" id="1118560"/>
    <lineage>
        <taxon>Eukaryota</taxon>
        <taxon>Metazoa</taxon>
        <taxon>Chordata</taxon>
        <taxon>Craniata</taxon>
        <taxon>Vertebrata</taxon>
        <taxon>Euteleostomi</taxon>
        <taxon>Archelosauria</taxon>
        <taxon>Archosauria</taxon>
        <taxon>Dinosauria</taxon>
        <taxon>Saurischia</taxon>
        <taxon>Theropoda</taxon>
        <taxon>Coelurosauria</taxon>
        <taxon>Aves</taxon>
        <taxon>Neognathae</taxon>
        <taxon>Neoaves</taxon>
        <taxon>Telluraves</taxon>
        <taxon>Australaves</taxon>
        <taxon>Passeriformes</taxon>
        <taxon>Formicariidae</taxon>
        <taxon>Formicarius</taxon>
    </lineage>
</organism>
<feature type="region of interest" description="Disordered" evidence="2">
    <location>
        <begin position="39"/>
        <end position="58"/>
    </location>
</feature>
<reference evidence="4 5" key="1">
    <citation type="submission" date="2019-09" db="EMBL/GenBank/DDBJ databases">
        <title>Bird 10,000 Genomes (B10K) Project - Family phase.</title>
        <authorList>
            <person name="Zhang G."/>
        </authorList>
    </citation>
    <scope>NUCLEOTIDE SEQUENCE [LARGE SCALE GENOMIC DNA]</scope>
    <source>
        <strain evidence="4">B10K-DU-001-43</strain>
        <tissue evidence="4">Muscle</tissue>
    </source>
</reference>
<dbReference type="PANTHER" id="PTHR22997">
    <property type="entry name" value="PIH1 DOMAIN-CONTAINING PROTEIN 1"/>
    <property type="match status" value="1"/>
</dbReference>
<feature type="non-terminal residue" evidence="4">
    <location>
        <position position="1"/>
    </location>
</feature>
<evidence type="ECO:0000313" key="5">
    <source>
        <dbReference type="Proteomes" id="UP000520463"/>
    </source>
</evidence>
<dbReference type="OrthoDB" id="545063at2759"/>
<protein>
    <submittedName>
        <fullName evidence="4">PIHD2 protein</fullName>
    </submittedName>
</protein>
<dbReference type="GO" id="GO:1990904">
    <property type="term" value="C:ribonucleoprotein complex"/>
    <property type="evidence" value="ECO:0007669"/>
    <property type="project" value="TreeGrafter"/>
</dbReference>
<comment type="similarity">
    <text evidence="1">Belongs to the PIH1 family.</text>
</comment>
<evidence type="ECO:0000256" key="1">
    <source>
        <dbReference type="ARBA" id="ARBA00008511"/>
    </source>
</evidence>
<dbReference type="Proteomes" id="UP000520463">
    <property type="component" value="Unassembled WGS sequence"/>
</dbReference>
<dbReference type="AlphaFoldDB" id="A0A7L0N2Y0"/>
<dbReference type="InterPro" id="IPR050734">
    <property type="entry name" value="PIH1/Kintoun_subfamily"/>
</dbReference>
<dbReference type="GO" id="GO:0000492">
    <property type="term" value="P:box C/D snoRNP assembly"/>
    <property type="evidence" value="ECO:0007669"/>
    <property type="project" value="TreeGrafter"/>
</dbReference>
<feature type="domain" description="PIH1D1/2/3 CS-like" evidence="3">
    <location>
        <begin position="111"/>
        <end position="179"/>
    </location>
</feature>
<accession>A0A7L0N2Y0</accession>
<dbReference type="InterPro" id="IPR041442">
    <property type="entry name" value="PIH1D1/2/3_CS-like"/>
</dbReference>
<proteinExistence type="inferred from homology"/>
<name>A0A7L0N2Y0_9PASS</name>
<dbReference type="PANTHER" id="PTHR22997:SF6">
    <property type="entry name" value="PIH1 DOMAIN-CONTAINING PROTEIN 2"/>
    <property type="match status" value="1"/>
</dbReference>
<evidence type="ECO:0000256" key="2">
    <source>
        <dbReference type="SAM" id="MobiDB-lite"/>
    </source>
</evidence>
<evidence type="ECO:0000259" key="3">
    <source>
        <dbReference type="Pfam" id="PF18201"/>
    </source>
</evidence>
<keyword evidence="5" id="KW-1185">Reference proteome</keyword>
<dbReference type="EMBL" id="VXAU01000827">
    <property type="protein sequence ID" value="NXK87162.1"/>
    <property type="molecule type" value="Genomic_DNA"/>
</dbReference>